<dbReference type="GO" id="GO:0003677">
    <property type="term" value="F:DNA binding"/>
    <property type="evidence" value="ECO:0007669"/>
    <property type="project" value="TreeGrafter"/>
</dbReference>
<sequence>MAEREAETVEYKFPESCIKTNIKEVTPPHDHGIPGAQRRSLRRASEKQLSATLKEGLPPKRLQYSSASTHHQRAVREKGKVSLQEAVFESKETSNTEYSSDSDKTEKEYPADVSGGLSIYELERLENIRQNQAFLSSINIAQATKALKQKPTKRVLKICQTKNPVPVRKSMRLQKKEAEVPVELPQEPVELTHLAGKPEGPIEMDPVNLEDGSKLPAGLLELWTECTVVSEKSRFDLKRYRVALKSMTLSGDRVTKVVKDRIFSAAFHPCTRHLLMAAGDKFGRVGLWDLGSVCGDSGVFLFEPHSRPVSCMAFSSTQPASLISLSYDGTIRSTNVEKAIFDEVYRSDESLNSFDFLSVDCSTMLVSTWDGDVLTVDRRTPGTSHVAVSTLDTRNLRCIHVHPVHKQYFVASESKDVHIYDVRSLKKKGSKPVSYLPGHSLSISCAYFSPETGNRVLTTCMDNKIRVFDTSEFKTQVPLLSSFSHNVQTGRWLSKLRAVWDPKQEECFAVGSMARPRVMQVFHESGQLLHTFSDEENLSTVCSGAAKCCIEAQL</sequence>
<dbReference type="Ensembl" id="ENSSFOT00015031836.2">
    <property type="protein sequence ID" value="ENSSFOP00015031484.2"/>
    <property type="gene ID" value="ENSSFOG00015020157.2"/>
</dbReference>
<dbReference type="FunFam" id="2.130.10.10:FF:000180">
    <property type="entry name" value="WD repeat-containing protein 76"/>
    <property type="match status" value="1"/>
</dbReference>
<evidence type="ECO:0000256" key="2">
    <source>
        <dbReference type="ARBA" id="ARBA00005434"/>
    </source>
</evidence>
<dbReference type="SUPFAM" id="SSF50978">
    <property type="entry name" value="WD40 repeat-like"/>
    <property type="match status" value="1"/>
</dbReference>
<keyword evidence="10" id="KW-1185">Reference proteome</keyword>
<evidence type="ECO:0000313" key="9">
    <source>
        <dbReference type="Ensembl" id="ENSSFOP00015031484.2"/>
    </source>
</evidence>
<dbReference type="PANTHER" id="PTHR14773">
    <property type="entry name" value="WD REPEAT-CONTAINING PROTEIN 76"/>
    <property type="match status" value="1"/>
</dbReference>
<feature type="repeat" description="WD" evidence="6">
    <location>
        <begin position="436"/>
        <end position="469"/>
    </location>
</feature>
<name>A0A8C9S340_SCLFO</name>
<dbReference type="AlphaFoldDB" id="A0A8C9S340"/>
<dbReference type="PANTHER" id="PTHR14773:SF0">
    <property type="entry name" value="WD REPEAT-CONTAINING PROTEIN 76"/>
    <property type="match status" value="1"/>
</dbReference>
<keyword evidence="4 6" id="KW-0853">WD repeat</keyword>
<proteinExistence type="inferred from homology"/>
<dbReference type="InterPro" id="IPR036322">
    <property type="entry name" value="WD40_repeat_dom_sf"/>
</dbReference>
<evidence type="ECO:0000256" key="7">
    <source>
        <dbReference type="RuleBase" id="RU365004"/>
    </source>
</evidence>
<dbReference type="Proteomes" id="UP000694397">
    <property type="component" value="Chromosome 11"/>
</dbReference>
<evidence type="ECO:0000256" key="8">
    <source>
        <dbReference type="SAM" id="MobiDB-lite"/>
    </source>
</evidence>
<evidence type="ECO:0000256" key="4">
    <source>
        <dbReference type="ARBA" id="ARBA00022574"/>
    </source>
</evidence>
<dbReference type="OrthoDB" id="9890280at2759"/>
<protein>
    <recommendedName>
        <fullName evidence="3 7">WD repeat-containing protein 76</fullName>
    </recommendedName>
</protein>
<feature type="region of interest" description="Disordered" evidence="8">
    <location>
        <begin position="22"/>
        <end position="111"/>
    </location>
</feature>
<dbReference type="GO" id="GO:0005634">
    <property type="term" value="C:nucleus"/>
    <property type="evidence" value="ECO:0007669"/>
    <property type="project" value="TreeGrafter"/>
</dbReference>
<evidence type="ECO:0000256" key="5">
    <source>
        <dbReference type="ARBA" id="ARBA00022737"/>
    </source>
</evidence>
<dbReference type="InterPro" id="IPR050853">
    <property type="entry name" value="WD_repeat_DNA-damage-binding"/>
</dbReference>
<dbReference type="GO" id="GO:2000001">
    <property type="term" value="P:regulation of DNA damage checkpoint"/>
    <property type="evidence" value="ECO:0007669"/>
    <property type="project" value="TreeGrafter"/>
</dbReference>
<evidence type="ECO:0000313" key="10">
    <source>
        <dbReference type="Proteomes" id="UP000694397"/>
    </source>
</evidence>
<gene>
    <name evidence="9" type="primary">wdr76</name>
</gene>
<dbReference type="Gene3D" id="2.130.10.10">
    <property type="entry name" value="YVTN repeat-like/Quinoprotein amine dehydrogenase"/>
    <property type="match status" value="1"/>
</dbReference>
<organism evidence="9 10">
    <name type="scientific">Scleropages formosus</name>
    <name type="common">Asian bonytongue</name>
    <name type="synonym">Osteoglossum formosum</name>
    <dbReference type="NCBI Taxonomy" id="113540"/>
    <lineage>
        <taxon>Eukaryota</taxon>
        <taxon>Metazoa</taxon>
        <taxon>Chordata</taxon>
        <taxon>Craniata</taxon>
        <taxon>Vertebrata</taxon>
        <taxon>Euteleostomi</taxon>
        <taxon>Actinopterygii</taxon>
        <taxon>Neopterygii</taxon>
        <taxon>Teleostei</taxon>
        <taxon>Osteoglossocephala</taxon>
        <taxon>Osteoglossomorpha</taxon>
        <taxon>Osteoglossiformes</taxon>
        <taxon>Osteoglossidae</taxon>
        <taxon>Scleropages</taxon>
    </lineage>
</organism>
<dbReference type="Pfam" id="PF00400">
    <property type="entry name" value="WD40"/>
    <property type="match status" value="2"/>
</dbReference>
<accession>A0A8C9S340</accession>
<dbReference type="InterPro" id="IPR001680">
    <property type="entry name" value="WD40_rpt"/>
</dbReference>
<dbReference type="GeneTree" id="ENSGT00510000048144"/>
<reference evidence="9" key="2">
    <citation type="submission" date="2025-08" db="UniProtKB">
        <authorList>
            <consortium name="Ensembl"/>
        </authorList>
    </citation>
    <scope>IDENTIFICATION</scope>
</reference>
<evidence type="ECO:0000256" key="1">
    <source>
        <dbReference type="ARBA" id="ARBA00002530"/>
    </source>
</evidence>
<dbReference type="PROSITE" id="PS50082">
    <property type="entry name" value="WD_REPEATS_2"/>
    <property type="match status" value="1"/>
</dbReference>
<reference evidence="9" key="3">
    <citation type="submission" date="2025-09" db="UniProtKB">
        <authorList>
            <consortium name="Ensembl"/>
        </authorList>
    </citation>
    <scope>IDENTIFICATION</scope>
</reference>
<dbReference type="SMART" id="SM00320">
    <property type="entry name" value="WD40"/>
    <property type="match status" value="4"/>
</dbReference>
<keyword evidence="5" id="KW-0677">Repeat</keyword>
<comment type="similarity">
    <text evidence="2 7">Belongs to the WD repeat DDB2/WDR76 family.</text>
</comment>
<reference evidence="9 10" key="1">
    <citation type="submission" date="2019-04" db="EMBL/GenBank/DDBJ databases">
        <authorList>
            <consortium name="Wellcome Sanger Institute Data Sharing"/>
        </authorList>
    </citation>
    <scope>NUCLEOTIDE SEQUENCE [LARGE SCALE GENOMIC DNA]</scope>
</reference>
<comment type="subunit">
    <text evidence="7">Interacts with CUL4A and/or CUL4B.</text>
</comment>
<evidence type="ECO:0000256" key="3">
    <source>
        <dbReference type="ARBA" id="ARBA00021234"/>
    </source>
</evidence>
<feature type="compositionally biased region" description="Basic and acidic residues" evidence="8">
    <location>
        <begin position="101"/>
        <end position="110"/>
    </location>
</feature>
<dbReference type="InterPro" id="IPR015943">
    <property type="entry name" value="WD40/YVTN_repeat-like_dom_sf"/>
</dbReference>
<evidence type="ECO:0000256" key="6">
    <source>
        <dbReference type="PROSITE-ProRule" id="PRU00221"/>
    </source>
</evidence>
<comment type="function">
    <text evidence="1 7">Specifically binds 5-hydroxymethylcytosine (5hmC), suggesting that it acts as a specific reader of 5hmC.</text>
</comment>